<evidence type="ECO:0008006" key="4">
    <source>
        <dbReference type="Google" id="ProtNLM"/>
    </source>
</evidence>
<sequence>DQIDLTETTEQEEWKTRDEEVQDQSPRSKAPIALKELLQDENANATTNQLVESARPPRGGHQRPVDEMTEKEERKISKALKVLGETDQMREAMEDAIPECTAFLGQLDEQVHDDDEMMATGGGPLRETTERKHVMAVAGHHLLARSGQKEAWNMINSASPLRVIIKPPKDIYHKKLKEKIGRDVMTFMSDMAIQQASEYGKMLSQEFVQGSLQNKLGDVPIPLQELTGALARAIARAKMSDLATVETKMDDANSSLQCASCCTAPVSNNKDERSADPRVKQQVQKMHENMGHCSNENVVMVLKHGKARQAFIEAAQHLVCPSCEANKRPRLAKPSKAPTTYQFNGVIGMDIFFVLGLGNTTKVPMLNIACHGTGHQVAIPVPSRQGQQIRRQYRAFWKRVYGTPRVIVIDGEKGFSTGVFPDAAGAMNGDAELARSIGMRKAAMAAYIQTELPSTVWCSYQGGLLKCSPEQLRHANEGEISAWEQIDHTMKEEVSTENRGRRKYEDLTKQPAPSEEEVQDDVPPTAPPEPAGDDQPAAFLGPPTVEIERSSDVKADPIPMGPQYYDHLDDVPITTKKALVNPDAAVRVEQRIAAIEEKIHKGQQAPPKKKRRGKAQGATNALLTSAAQRGRKEVAEKSLVNTYKYQPCIPAKRREWGNIQKGSVFLILQTLCTNKWALQLADITPAFTAGGPLDSYVNEVWFQCSIFDGCVFYLRDDEGLRGVMGLTVDDIAGGGDQKFDEACRKLRHKFPFGAWRLKKGKYTGKELDQNDDNTEITISQCQSSANIQLIDIATERHGACAAPFRSWRGRAAPIPNLTVGDMLEANRIGRMTKEFCDVVLKVRHIPFHELAFAAFNDAAWANARDGASQAGYIAFATQSKILKGEAAIISIQSWKSRKLKRKCAHQFGAEALAISKGMAMAELIRTMLLEIVGPEFDLMRPCLLAGGLAEDKRAAIDVAIVRSAMQRPQVHLRWIEGASQLTDPPTKRKGESTLLRHALELGEYGITADSIVLRLDLYEMDCTGTLKRDYEEDDLNYEPEADRWIREAQEVYQAQTIEKPLHVHGDS</sequence>
<evidence type="ECO:0000313" key="2">
    <source>
        <dbReference type="EMBL" id="CAK0848184.1"/>
    </source>
</evidence>
<dbReference type="EMBL" id="CAUYUJ010014957">
    <property type="protein sequence ID" value="CAK0848184.1"/>
    <property type="molecule type" value="Genomic_DNA"/>
</dbReference>
<accession>A0ABN9TQ10</accession>
<comment type="caution">
    <text evidence="2">The sequence shown here is derived from an EMBL/GenBank/DDBJ whole genome shotgun (WGS) entry which is preliminary data.</text>
</comment>
<reference evidence="2" key="1">
    <citation type="submission" date="2023-10" db="EMBL/GenBank/DDBJ databases">
        <authorList>
            <person name="Chen Y."/>
            <person name="Shah S."/>
            <person name="Dougan E. K."/>
            <person name="Thang M."/>
            <person name="Chan C."/>
        </authorList>
    </citation>
    <scope>NUCLEOTIDE SEQUENCE [LARGE SCALE GENOMIC DNA]</scope>
</reference>
<proteinExistence type="predicted"/>
<feature type="region of interest" description="Disordered" evidence="1">
    <location>
        <begin position="1"/>
        <end position="72"/>
    </location>
</feature>
<keyword evidence="3" id="KW-1185">Reference proteome</keyword>
<name>A0ABN9TQ10_9DINO</name>
<dbReference type="Proteomes" id="UP001189429">
    <property type="component" value="Unassembled WGS sequence"/>
</dbReference>
<feature type="region of interest" description="Disordered" evidence="1">
    <location>
        <begin position="484"/>
        <end position="541"/>
    </location>
</feature>
<evidence type="ECO:0000256" key="1">
    <source>
        <dbReference type="SAM" id="MobiDB-lite"/>
    </source>
</evidence>
<gene>
    <name evidence="2" type="ORF">PCOR1329_LOCUS41195</name>
</gene>
<feature type="compositionally biased region" description="Polar residues" evidence="1">
    <location>
        <begin position="41"/>
        <end position="51"/>
    </location>
</feature>
<feature type="non-terminal residue" evidence="2">
    <location>
        <position position="1067"/>
    </location>
</feature>
<evidence type="ECO:0000313" key="3">
    <source>
        <dbReference type="Proteomes" id="UP001189429"/>
    </source>
</evidence>
<feature type="compositionally biased region" description="Basic and acidic residues" evidence="1">
    <location>
        <begin position="63"/>
        <end position="72"/>
    </location>
</feature>
<protein>
    <recommendedName>
        <fullName evidence="4">Integrase catalytic domain-containing protein</fullName>
    </recommendedName>
</protein>
<feature type="non-terminal residue" evidence="2">
    <location>
        <position position="1"/>
    </location>
</feature>
<organism evidence="2 3">
    <name type="scientific">Prorocentrum cordatum</name>
    <dbReference type="NCBI Taxonomy" id="2364126"/>
    <lineage>
        <taxon>Eukaryota</taxon>
        <taxon>Sar</taxon>
        <taxon>Alveolata</taxon>
        <taxon>Dinophyceae</taxon>
        <taxon>Prorocentrales</taxon>
        <taxon>Prorocentraceae</taxon>
        <taxon>Prorocentrum</taxon>
    </lineage>
</organism>
<feature type="compositionally biased region" description="Basic and acidic residues" evidence="1">
    <location>
        <begin position="485"/>
        <end position="508"/>
    </location>
</feature>
<feature type="compositionally biased region" description="Acidic residues" evidence="1">
    <location>
        <begin position="1"/>
        <end position="11"/>
    </location>
</feature>